<evidence type="ECO:0008006" key="5">
    <source>
        <dbReference type="Google" id="ProtNLM"/>
    </source>
</evidence>
<evidence type="ECO:0000256" key="1">
    <source>
        <dbReference type="ARBA" id="ARBA00022737"/>
    </source>
</evidence>
<name>A0A813J8W6_POLGL</name>
<dbReference type="PANTHER" id="PTHR47447">
    <property type="entry name" value="OS03G0856100 PROTEIN"/>
    <property type="match status" value="1"/>
</dbReference>
<proteinExistence type="predicted"/>
<dbReference type="PROSITE" id="PS51375">
    <property type="entry name" value="PPR"/>
    <property type="match status" value="2"/>
</dbReference>
<reference evidence="3" key="1">
    <citation type="submission" date="2021-02" db="EMBL/GenBank/DDBJ databases">
        <authorList>
            <person name="Dougan E. K."/>
            <person name="Rhodes N."/>
            <person name="Thang M."/>
            <person name="Chan C."/>
        </authorList>
    </citation>
    <scope>NUCLEOTIDE SEQUENCE</scope>
</reference>
<dbReference type="InterPro" id="IPR002885">
    <property type="entry name" value="PPR_rpt"/>
</dbReference>
<comment type="caution">
    <text evidence="3">The sequence shown here is derived from an EMBL/GenBank/DDBJ whole genome shotgun (WGS) entry which is preliminary data.</text>
</comment>
<feature type="non-terminal residue" evidence="3">
    <location>
        <position position="172"/>
    </location>
</feature>
<dbReference type="Pfam" id="PF13812">
    <property type="entry name" value="PPR_3"/>
    <property type="match status" value="1"/>
</dbReference>
<dbReference type="InterPro" id="IPR011990">
    <property type="entry name" value="TPR-like_helical_dom_sf"/>
</dbReference>
<dbReference type="Proteomes" id="UP000626109">
    <property type="component" value="Unassembled WGS sequence"/>
</dbReference>
<accession>A0A813J8W6</accession>
<dbReference type="EMBL" id="CAJNNW010025236">
    <property type="protein sequence ID" value="CAE8676359.1"/>
    <property type="molecule type" value="Genomic_DNA"/>
</dbReference>
<organism evidence="3 4">
    <name type="scientific">Polarella glacialis</name>
    <name type="common">Dinoflagellate</name>
    <dbReference type="NCBI Taxonomy" id="89957"/>
    <lineage>
        <taxon>Eukaryota</taxon>
        <taxon>Sar</taxon>
        <taxon>Alveolata</taxon>
        <taxon>Dinophyceae</taxon>
        <taxon>Suessiales</taxon>
        <taxon>Suessiaceae</taxon>
        <taxon>Polarella</taxon>
    </lineage>
</organism>
<feature type="repeat" description="PPR" evidence="2">
    <location>
        <begin position="49"/>
        <end position="83"/>
    </location>
</feature>
<keyword evidence="1" id="KW-0677">Repeat</keyword>
<gene>
    <name evidence="3" type="ORF">PGLA2088_LOCUS19831</name>
</gene>
<evidence type="ECO:0000313" key="3">
    <source>
        <dbReference type="EMBL" id="CAE8676359.1"/>
    </source>
</evidence>
<feature type="repeat" description="PPR" evidence="2">
    <location>
        <begin position="14"/>
        <end position="48"/>
    </location>
</feature>
<evidence type="ECO:0000256" key="2">
    <source>
        <dbReference type="PROSITE-ProRule" id="PRU00708"/>
    </source>
</evidence>
<dbReference type="Gene3D" id="1.25.40.10">
    <property type="entry name" value="Tetratricopeptide repeat domain"/>
    <property type="match status" value="1"/>
</dbReference>
<dbReference type="AlphaFoldDB" id="A0A813J8W6"/>
<evidence type="ECO:0000313" key="4">
    <source>
        <dbReference type="Proteomes" id="UP000626109"/>
    </source>
</evidence>
<protein>
    <recommendedName>
        <fullName evidence="5">Pentacotripeptide-repeat region of PRORP domain-containing protein</fullName>
    </recommendedName>
</protein>
<dbReference type="PANTHER" id="PTHR47447:SF17">
    <property type="entry name" value="OS12G0638900 PROTEIN"/>
    <property type="match status" value="1"/>
</dbReference>
<sequence>AQVQKMEASGVAADVVVYSGVLDACAKANDTVRAKEVFAWMKTRGVRPNVVAYSALARPFAHRGDWQEVERLAEEMSQQGFRMNEYFVYAQLMAYANAKPSQPDRAEAIFRESCAKGVEANKHIMMALSRALGRSKSTQLARELTVWNPEEAATACAGRGKQPAAMRNRRVC</sequence>
<dbReference type="NCBIfam" id="TIGR00756">
    <property type="entry name" value="PPR"/>
    <property type="match status" value="1"/>
</dbReference>